<dbReference type="Proteomes" id="UP001519288">
    <property type="component" value="Unassembled WGS sequence"/>
</dbReference>
<accession>A0ABS4JH32</accession>
<dbReference type="Pfam" id="PF00293">
    <property type="entry name" value="NUDIX"/>
    <property type="match status" value="1"/>
</dbReference>
<dbReference type="SUPFAM" id="SSF55811">
    <property type="entry name" value="Nudix"/>
    <property type="match status" value="1"/>
</dbReference>
<organism evidence="4 5">
    <name type="scientific">Paenibacillus shirakamiensis</name>
    <dbReference type="NCBI Taxonomy" id="1265935"/>
    <lineage>
        <taxon>Bacteria</taxon>
        <taxon>Bacillati</taxon>
        <taxon>Bacillota</taxon>
        <taxon>Bacilli</taxon>
        <taxon>Bacillales</taxon>
        <taxon>Paenibacillaceae</taxon>
        <taxon>Paenibacillus</taxon>
    </lineage>
</organism>
<dbReference type="EMBL" id="JAGGLD010000003">
    <property type="protein sequence ID" value="MBP2001030.1"/>
    <property type="molecule type" value="Genomic_DNA"/>
</dbReference>
<dbReference type="RefSeq" id="WP_209861705.1">
    <property type="nucleotide sequence ID" value="NZ_JAGGLD010000003.1"/>
</dbReference>
<dbReference type="InterPro" id="IPR000086">
    <property type="entry name" value="NUDIX_hydrolase_dom"/>
</dbReference>
<evidence type="ECO:0000256" key="2">
    <source>
        <dbReference type="ARBA" id="ARBA00022801"/>
    </source>
</evidence>
<evidence type="ECO:0000313" key="4">
    <source>
        <dbReference type="EMBL" id="MBP2001030.1"/>
    </source>
</evidence>
<dbReference type="InterPro" id="IPR036390">
    <property type="entry name" value="WH_DNA-bd_sf"/>
</dbReference>
<dbReference type="InterPro" id="IPR015797">
    <property type="entry name" value="NUDIX_hydrolase-like_dom_sf"/>
</dbReference>
<sequence length="258" mass="29898">MTSELDPKQQYDAKKYRTPDGIPADIVMFTLTRQERRAATKSLPRFDLKVMLIRRKSWPFAGAWALPGGFSQESESLYETARRELKEETGVDEGHLEYLGVYSTPGRDPRGWIISHAFFALVEEWVLEKRQAADDAQTVGLFTVQEALHELELAFDHREILQDAYRKIQEQMLQTTIAKQFLPEHFTLSELYQVIQTVVPDFAELNFIRKITSTRSRQGILEEARSEEGVPLLSNQYSQRPAQLYKFTDFTPRLSIYT</sequence>
<name>A0ABS4JH32_9BACL</name>
<dbReference type="InterPro" id="IPR020084">
    <property type="entry name" value="NUDIX_hydrolase_CS"/>
</dbReference>
<dbReference type="PROSITE" id="PS00893">
    <property type="entry name" value="NUDIX_BOX"/>
    <property type="match status" value="1"/>
</dbReference>
<keyword evidence="5" id="KW-1185">Reference proteome</keyword>
<comment type="caution">
    <text evidence="4">The sequence shown here is derived from an EMBL/GenBank/DDBJ whole genome shotgun (WGS) entry which is preliminary data.</text>
</comment>
<evidence type="ECO:0000313" key="5">
    <source>
        <dbReference type="Proteomes" id="UP001519288"/>
    </source>
</evidence>
<proteinExistence type="inferred from homology"/>
<evidence type="ECO:0000256" key="1">
    <source>
        <dbReference type="ARBA" id="ARBA00005582"/>
    </source>
</evidence>
<gene>
    <name evidence="4" type="ORF">J2Z69_002073</name>
</gene>
<dbReference type="InterPro" id="IPR036388">
    <property type="entry name" value="WH-like_DNA-bd_sf"/>
</dbReference>
<keyword evidence="2" id="KW-0378">Hydrolase</keyword>
<dbReference type="Gene3D" id="1.10.10.10">
    <property type="entry name" value="Winged helix-like DNA-binding domain superfamily/Winged helix DNA-binding domain"/>
    <property type="match status" value="1"/>
</dbReference>
<comment type="similarity">
    <text evidence="1">Belongs to the Nudix hydrolase family.</text>
</comment>
<dbReference type="Gene3D" id="3.90.79.10">
    <property type="entry name" value="Nucleoside Triphosphate Pyrophosphohydrolase"/>
    <property type="match status" value="1"/>
</dbReference>
<dbReference type="SUPFAM" id="SSF46785">
    <property type="entry name" value="Winged helix' DNA-binding domain"/>
    <property type="match status" value="1"/>
</dbReference>
<dbReference type="PROSITE" id="PS51462">
    <property type="entry name" value="NUDIX"/>
    <property type="match status" value="1"/>
</dbReference>
<protein>
    <submittedName>
        <fullName evidence="4">ADP-ribose pyrophosphatase YjhB (NUDIX family)</fullName>
    </submittedName>
</protein>
<dbReference type="PANTHER" id="PTHR43736:SF1">
    <property type="entry name" value="DIHYDRONEOPTERIN TRIPHOSPHATE DIPHOSPHATASE"/>
    <property type="match status" value="1"/>
</dbReference>
<evidence type="ECO:0000259" key="3">
    <source>
        <dbReference type="PROSITE" id="PS51462"/>
    </source>
</evidence>
<dbReference type="CDD" id="cd18873">
    <property type="entry name" value="NUDIX_NadM_like"/>
    <property type="match status" value="1"/>
</dbReference>
<reference evidence="4 5" key="1">
    <citation type="submission" date="2021-03" db="EMBL/GenBank/DDBJ databases">
        <title>Genomic Encyclopedia of Type Strains, Phase IV (KMG-IV): sequencing the most valuable type-strain genomes for metagenomic binning, comparative biology and taxonomic classification.</title>
        <authorList>
            <person name="Goeker M."/>
        </authorList>
    </citation>
    <scope>NUCLEOTIDE SEQUENCE [LARGE SCALE GENOMIC DNA]</scope>
    <source>
        <strain evidence="4 5">DSM 26806</strain>
    </source>
</reference>
<dbReference type="PANTHER" id="PTHR43736">
    <property type="entry name" value="ADP-RIBOSE PYROPHOSPHATASE"/>
    <property type="match status" value="1"/>
</dbReference>
<feature type="domain" description="Nudix hydrolase" evidence="3">
    <location>
        <begin position="35"/>
        <end position="165"/>
    </location>
</feature>